<dbReference type="PANTHER" id="PTHR16128">
    <property type="entry name" value="FAD/NAD(P)-BINDING OXIDOREDUCTASE FAMILY PROTEIN"/>
    <property type="match status" value="1"/>
</dbReference>
<dbReference type="EMBL" id="CAJNNW010037108">
    <property type="protein sequence ID" value="CAE8739452.1"/>
    <property type="molecule type" value="Genomic_DNA"/>
</dbReference>
<accession>A0A813LVS4</accession>
<sequence length="542" mass="57330">MAAVQREGDRPVRIAIVGGGFAGCCAAAALSASFADAAVVPEITLFDMGGRGVSGRSSHRRVRVSDSAVLPDDEAHANNDEPLMEFDHGAQFFKAHSPEMKRLADHWVEQGWAAEWRGKFGRVSTGASPSVDPANLDFFGCPGASEPLFVGVGGMQSVCRRVLVCDAPGVTVRKGVRVAQVERLDGAWRLHGTSGRAALHDSPESEAALVSSSSLDNETFDFVLMTDVSSSFGAWHRASAGLTEENGCPAAPIAARVGSRPRVPLFTVMVAFRKPKGESGGLPLDAFTVTDSNELWFAARQEAKPRFPADQGAEGDELECWTLISTAAYAVAEISETTMQDEKTGAFVPQDPAYLNGPNGPSMTIVRAFRRAAVALRQPQDAVEASKGSANEFDEADGYSDIVYLQGQRWGSALAQPLHLFTEHGDGTGPGSSTVRIMNVEYDPSPGGFVTPSSQISKEGTAVLSRADAAEKPGPYLCEEAANGLEFEHDADLGFFYAGDFASRMPGRSPGIEAAALSGIAAASQMAVLLLKAQSSRTQEVV</sequence>
<dbReference type="Gene3D" id="3.90.660.10">
    <property type="match status" value="1"/>
</dbReference>
<organism evidence="1 2">
    <name type="scientific">Polarella glacialis</name>
    <name type="common">Dinoflagellate</name>
    <dbReference type="NCBI Taxonomy" id="89957"/>
    <lineage>
        <taxon>Eukaryota</taxon>
        <taxon>Sar</taxon>
        <taxon>Alveolata</taxon>
        <taxon>Dinophyceae</taxon>
        <taxon>Suessiales</taxon>
        <taxon>Suessiaceae</taxon>
        <taxon>Polarella</taxon>
    </lineage>
</organism>
<dbReference type="Proteomes" id="UP000626109">
    <property type="component" value="Unassembled WGS sequence"/>
</dbReference>
<evidence type="ECO:0008006" key="3">
    <source>
        <dbReference type="Google" id="ProtNLM"/>
    </source>
</evidence>
<dbReference type="InterPro" id="IPR036188">
    <property type="entry name" value="FAD/NAD-bd_sf"/>
</dbReference>
<comment type="caution">
    <text evidence="1">The sequence shown here is derived from an EMBL/GenBank/DDBJ whole genome shotgun (WGS) entry which is preliminary data.</text>
</comment>
<evidence type="ECO:0000313" key="2">
    <source>
        <dbReference type="Proteomes" id="UP000626109"/>
    </source>
</evidence>
<evidence type="ECO:0000313" key="1">
    <source>
        <dbReference type="EMBL" id="CAE8739452.1"/>
    </source>
</evidence>
<name>A0A813LVS4_POLGL</name>
<dbReference type="PROSITE" id="PS51257">
    <property type="entry name" value="PROKAR_LIPOPROTEIN"/>
    <property type="match status" value="1"/>
</dbReference>
<gene>
    <name evidence="1" type="ORF">PGLA2088_LOCUS49623</name>
</gene>
<reference evidence="1" key="1">
    <citation type="submission" date="2021-02" db="EMBL/GenBank/DDBJ databases">
        <authorList>
            <person name="Dougan E. K."/>
            <person name="Rhodes N."/>
            <person name="Thang M."/>
            <person name="Chan C."/>
        </authorList>
    </citation>
    <scope>NUCLEOTIDE SEQUENCE</scope>
</reference>
<dbReference type="Pfam" id="PF13450">
    <property type="entry name" value="NAD_binding_8"/>
    <property type="match status" value="1"/>
</dbReference>
<protein>
    <recommendedName>
        <fullName evidence="3">FAD/NAD(P)-binding domain-containing protein</fullName>
    </recommendedName>
</protein>
<proteinExistence type="predicted"/>
<dbReference type="SUPFAM" id="SSF51905">
    <property type="entry name" value="FAD/NAD(P)-binding domain"/>
    <property type="match status" value="1"/>
</dbReference>
<dbReference type="AlphaFoldDB" id="A0A813LVS4"/>
<dbReference type="PANTHER" id="PTHR16128:SF5">
    <property type="entry name" value="FAD_NAD(P)-BINDING OXIDOREDUCTASE FAMILY PROTEIN"/>
    <property type="match status" value="1"/>
</dbReference>